<name>A0ABP9QX56_9RHOO</name>
<evidence type="ECO:0000256" key="1">
    <source>
        <dbReference type="SAM" id="SignalP"/>
    </source>
</evidence>
<feature type="domain" description="DUF4139" evidence="2">
    <location>
        <begin position="194"/>
        <end position="484"/>
    </location>
</feature>
<organism evidence="3 4">
    <name type="scientific">Viridibacterium curvum</name>
    <dbReference type="NCBI Taxonomy" id="1101404"/>
    <lineage>
        <taxon>Bacteria</taxon>
        <taxon>Pseudomonadati</taxon>
        <taxon>Pseudomonadota</taxon>
        <taxon>Betaproteobacteria</taxon>
        <taxon>Rhodocyclales</taxon>
        <taxon>Rhodocyclaceae</taxon>
        <taxon>Viridibacterium</taxon>
    </lineage>
</organism>
<dbReference type="InterPro" id="IPR037291">
    <property type="entry name" value="DUF4139"/>
</dbReference>
<dbReference type="Proteomes" id="UP001500547">
    <property type="component" value="Unassembled WGS sequence"/>
</dbReference>
<accession>A0ABP9QX56</accession>
<reference evidence="4" key="1">
    <citation type="journal article" date="2019" name="Int. J. Syst. Evol. Microbiol.">
        <title>The Global Catalogue of Microorganisms (GCM) 10K type strain sequencing project: providing services to taxonomists for standard genome sequencing and annotation.</title>
        <authorList>
            <consortium name="The Broad Institute Genomics Platform"/>
            <consortium name="The Broad Institute Genome Sequencing Center for Infectious Disease"/>
            <person name="Wu L."/>
            <person name="Ma J."/>
        </authorList>
    </citation>
    <scope>NUCLEOTIDE SEQUENCE [LARGE SCALE GENOMIC DNA]</scope>
    <source>
        <strain evidence="4">JCM 18715</strain>
    </source>
</reference>
<dbReference type="Pfam" id="PF13598">
    <property type="entry name" value="DUF4139"/>
    <property type="match status" value="1"/>
</dbReference>
<feature type="chain" id="PRO_5046024563" evidence="1">
    <location>
        <begin position="30"/>
        <end position="486"/>
    </location>
</feature>
<comment type="caution">
    <text evidence="3">The sequence shown here is derived from an EMBL/GenBank/DDBJ whole genome shotgun (WGS) entry which is preliminary data.</text>
</comment>
<gene>
    <name evidence="3" type="ORF">GCM10025770_29370</name>
</gene>
<feature type="signal peptide" evidence="1">
    <location>
        <begin position="1"/>
        <end position="29"/>
    </location>
</feature>
<sequence>MRKTLQSVSLPRILPLAASLLAFSMASLAAEAPERRSTLEDQRSVAVTVYNQDLALVKEVRRVSLDSGFNRLALRDVSAQIRPETALLRSLTNPGGLSLLEQNFDYDLLTPARLLEKSVGRTVRIVRTHPMTGAETTETAEVLAAAEGVVLKIGDRIETGVPGRIVFDNVPSNLRDRPTLVSQLSSKQAGAQDLELSYLTGGLSWKADYVAELSQDDSTLDLNGWVTLDNRSGTSFGNARLQLVAGDVNRVREEVANLYELRRAVAAPAAAKPAMAQESLFEYHLYTLQRPTTLANNQSKQVSLLDATVVPVKKEFLLTGAPYYYSSAAGEIGSKLKVGVFVEFANKESSGLGMPLPKGVVRVYKRDSSGNAQFVGEDRVGHTPKNETVRLKLGDAFDVTADRKQTDFRRHEPNSRAVYESAYEIVLRNAKSEAVTVTVREPVPGDWSMLEQSHKHEKVAAGTAQWKISVPANGSTTLKYRVLMRI</sequence>
<keyword evidence="1" id="KW-0732">Signal</keyword>
<keyword evidence="4" id="KW-1185">Reference proteome</keyword>
<evidence type="ECO:0000259" key="2">
    <source>
        <dbReference type="Pfam" id="PF13598"/>
    </source>
</evidence>
<dbReference type="PANTHER" id="PTHR38075">
    <property type="entry name" value="DUF4139 DOMAIN-CONTAINING PROTEIN"/>
    <property type="match status" value="1"/>
</dbReference>
<dbReference type="RefSeq" id="WP_345533850.1">
    <property type="nucleotide sequence ID" value="NZ_BAABLD010000011.1"/>
</dbReference>
<proteinExistence type="predicted"/>
<evidence type="ECO:0000313" key="4">
    <source>
        <dbReference type="Proteomes" id="UP001500547"/>
    </source>
</evidence>
<dbReference type="PANTHER" id="PTHR38075:SF1">
    <property type="entry name" value="DUF4139 DOMAIN-CONTAINING PROTEIN"/>
    <property type="match status" value="1"/>
</dbReference>
<protein>
    <submittedName>
        <fullName evidence="3">DUF4139 domain-containing protein</fullName>
    </submittedName>
</protein>
<dbReference type="EMBL" id="BAABLD010000011">
    <property type="protein sequence ID" value="GAA5168810.1"/>
    <property type="molecule type" value="Genomic_DNA"/>
</dbReference>
<evidence type="ECO:0000313" key="3">
    <source>
        <dbReference type="EMBL" id="GAA5168810.1"/>
    </source>
</evidence>